<sequence>MLLATNKGAEETLEHNKKLWANTAAVKNGKVNEIDFDQFLSFLTWKLHLNLFAKAER</sequence>
<dbReference type="Gene3D" id="3.40.50.1980">
    <property type="entry name" value="Nitrogenase molybdenum iron protein domain"/>
    <property type="match status" value="1"/>
</dbReference>
<dbReference type="EMBL" id="BMHE01000025">
    <property type="protein sequence ID" value="GFZ92383.1"/>
    <property type="molecule type" value="Genomic_DNA"/>
</dbReference>
<gene>
    <name evidence="1" type="ORF">GCM10008018_43400</name>
</gene>
<accession>A0ABQ1EXU8</accession>
<evidence type="ECO:0000313" key="1">
    <source>
        <dbReference type="EMBL" id="GFZ92383.1"/>
    </source>
</evidence>
<proteinExistence type="predicted"/>
<dbReference type="Proteomes" id="UP000615455">
    <property type="component" value="Unassembled WGS sequence"/>
</dbReference>
<organism evidence="1 2">
    <name type="scientific">Paenibacillus marchantiophytorum</name>
    <dbReference type="NCBI Taxonomy" id="1619310"/>
    <lineage>
        <taxon>Bacteria</taxon>
        <taxon>Bacillati</taxon>
        <taxon>Bacillota</taxon>
        <taxon>Bacilli</taxon>
        <taxon>Bacillales</taxon>
        <taxon>Paenibacillaceae</taxon>
        <taxon>Paenibacillus</taxon>
    </lineage>
</organism>
<comment type="caution">
    <text evidence="1">The sequence shown here is derived from an EMBL/GenBank/DDBJ whole genome shotgun (WGS) entry which is preliminary data.</text>
</comment>
<name>A0ABQ1EXU8_9BACL</name>
<protein>
    <recommendedName>
        <fullName evidence="3">Sigma-54 factor interaction domain-containing protein</fullName>
    </recommendedName>
</protein>
<evidence type="ECO:0000313" key="2">
    <source>
        <dbReference type="Proteomes" id="UP000615455"/>
    </source>
</evidence>
<evidence type="ECO:0008006" key="3">
    <source>
        <dbReference type="Google" id="ProtNLM"/>
    </source>
</evidence>
<keyword evidence="2" id="KW-1185">Reference proteome</keyword>
<reference evidence="2" key="1">
    <citation type="journal article" date="2019" name="Int. J. Syst. Evol. Microbiol.">
        <title>The Global Catalogue of Microorganisms (GCM) 10K type strain sequencing project: providing services to taxonomists for standard genome sequencing and annotation.</title>
        <authorList>
            <consortium name="The Broad Institute Genomics Platform"/>
            <consortium name="The Broad Institute Genome Sequencing Center for Infectious Disease"/>
            <person name="Wu L."/>
            <person name="Ma J."/>
        </authorList>
    </citation>
    <scope>NUCLEOTIDE SEQUENCE [LARGE SCALE GENOMIC DNA]</scope>
    <source>
        <strain evidence="2">CGMCC 1.15043</strain>
    </source>
</reference>